<accession>A0A7J6VVT1</accession>
<dbReference type="OrthoDB" id="1886754at2759"/>
<comment type="caution">
    <text evidence="1">The sequence shown here is derived from an EMBL/GenBank/DDBJ whole genome shotgun (WGS) entry which is preliminary data.</text>
</comment>
<name>A0A7J6VVT1_THATH</name>
<organism evidence="1 2">
    <name type="scientific">Thalictrum thalictroides</name>
    <name type="common">Rue-anemone</name>
    <name type="synonym">Anemone thalictroides</name>
    <dbReference type="NCBI Taxonomy" id="46969"/>
    <lineage>
        <taxon>Eukaryota</taxon>
        <taxon>Viridiplantae</taxon>
        <taxon>Streptophyta</taxon>
        <taxon>Embryophyta</taxon>
        <taxon>Tracheophyta</taxon>
        <taxon>Spermatophyta</taxon>
        <taxon>Magnoliopsida</taxon>
        <taxon>Ranunculales</taxon>
        <taxon>Ranunculaceae</taxon>
        <taxon>Thalictroideae</taxon>
        <taxon>Thalictrum</taxon>
    </lineage>
</organism>
<dbReference type="AlphaFoldDB" id="A0A7J6VVT1"/>
<evidence type="ECO:0000313" key="2">
    <source>
        <dbReference type="Proteomes" id="UP000554482"/>
    </source>
</evidence>
<evidence type="ECO:0000313" key="1">
    <source>
        <dbReference type="EMBL" id="KAF5189209.1"/>
    </source>
</evidence>
<reference evidence="1 2" key="1">
    <citation type="submission" date="2020-06" db="EMBL/GenBank/DDBJ databases">
        <title>Transcriptomic and genomic resources for Thalictrum thalictroides and T. hernandezii: Facilitating candidate gene discovery in an emerging model plant lineage.</title>
        <authorList>
            <person name="Arias T."/>
            <person name="Riano-Pachon D.M."/>
            <person name="Di Stilio V.S."/>
        </authorList>
    </citation>
    <scope>NUCLEOTIDE SEQUENCE [LARGE SCALE GENOMIC DNA]</scope>
    <source>
        <strain evidence="2">cv. WT478/WT964</strain>
        <tissue evidence="1">Leaves</tissue>
    </source>
</reference>
<dbReference type="Proteomes" id="UP000554482">
    <property type="component" value="Unassembled WGS sequence"/>
</dbReference>
<gene>
    <name evidence="1" type="ORF">FRX31_021203</name>
</gene>
<proteinExistence type="predicted"/>
<keyword evidence="2" id="KW-1185">Reference proteome</keyword>
<protein>
    <submittedName>
        <fullName evidence="1">Uncharacterized protein</fullName>
    </submittedName>
</protein>
<sequence>MADDVAYAHPIDKKGKPYILPNLQYQQARKWVLKKSPENVKWEALYKIYLESFKSKSRSRKENFPVEKELEYVPWDLSRENWHVVLDSPRRSNQDMDLYEDPLVFEASGVVSSNLVGNIIDCLEG</sequence>
<dbReference type="EMBL" id="JABWDY010025785">
    <property type="protein sequence ID" value="KAF5189209.1"/>
    <property type="molecule type" value="Genomic_DNA"/>
</dbReference>